<accession>A0ACB8QU68</accession>
<reference evidence="1" key="2">
    <citation type="journal article" date="2022" name="New Phytol.">
        <title>Evolutionary transition to the ectomycorrhizal habit in the genomes of a hyperdiverse lineage of mushroom-forming fungi.</title>
        <authorList>
            <person name="Looney B."/>
            <person name="Miyauchi S."/>
            <person name="Morin E."/>
            <person name="Drula E."/>
            <person name="Courty P.E."/>
            <person name="Kohler A."/>
            <person name="Kuo A."/>
            <person name="LaButti K."/>
            <person name="Pangilinan J."/>
            <person name="Lipzen A."/>
            <person name="Riley R."/>
            <person name="Andreopoulos W."/>
            <person name="He G."/>
            <person name="Johnson J."/>
            <person name="Nolan M."/>
            <person name="Tritt A."/>
            <person name="Barry K.W."/>
            <person name="Grigoriev I.V."/>
            <person name="Nagy L.G."/>
            <person name="Hibbett D."/>
            <person name="Henrissat B."/>
            <person name="Matheny P.B."/>
            <person name="Labbe J."/>
            <person name="Martin F.M."/>
        </authorList>
    </citation>
    <scope>NUCLEOTIDE SEQUENCE</scope>
    <source>
        <strain evidence="1">EC-137</strain>
    </source>
</reference>
<organism evidence="1 2">
    <name type="scientific">Vararia minispora EC-137</name>
    <dbReference type="NCBI Taxonomy" id="1314806"/>
    <lineage>
        <taxon>Eukaryota</taxon>
        <taxon>Fungi</taxon>
        <taxon>Dikarya</taxon>
        <taxon>Basidiomycota</taxon>
        <taxon>Agaricomycotina</taxon>
        <taxon>Agaricomycetes</taxon>
        <taxon>Russulales</taxon>
        <taxon>Lachnocladiaceae</taxon>
        <taxon>Vararia</taxon>
    </lineage>
</organism>
<dbReference type="EMBL" id="MU273486">
    <property type="protein sequence ID" value="KAI0035305.1"/>
    <property type="molecule type" value="Genomic_DNA"/>
</dbReference>
<reference evidence="1" key="1">
    <citation type="submission" date="2021-02" db="EMBL/GenBank/DDBJ databases">
        <authorList>
            <consortium name="DOE Joint Genome Institute"/>
            <person name="Ahrendt S."/>
            <person name="Looney B.P."/>
            <person name="Miyauchi S."/>
            <person name="Morin E."/>
            <person name="Drula E."/>
            <person name="Courty P.E."/>
            <person name="Chicoki N."/>
            <person name="Fauchery L."/>
            <person name="Kohler A."/>
            <person name="Kuo A."/>
            <person name="Labutti K."/>
            <person name="Pangilinan J."/>
            <person name="Lipzen A."/>
            <person name="Riley R."/>
            <person name="Andreopoulos W."/>
            <person name="He G."/>
            <person name="Johnson J."/>
            <person name="Barry K.W."/>
            <person name="Grigoriev I.V."/>
            <person name="Nagy L."/>
            <person name="Hibbett D."/>
            <person name="Henrissat B."/>
            <person name="Matheny P.B."/>
            <person name="Labbe J."/>
            <person name="Martin F."/>
        </authorList>
    </citation>
    <scope>NUCLEOTIDE SEQUENCE</scope>
    <source>
        <strain evidence="1">EC-137</strain>
    </source>
</reference>
<keyword evidence="2" id="KW-1185">Reference proteome</keyword>
<name>A0ACB8QU68_9AGAM</name>
<protein>
    <submittedName>
        <fullName evidence="1">Exocyst complex component Sec6</fullName>
    </submittedName>
</protein>
<evidence type="ECO:0000313" key="1">
    <source>
        <dbReference type="EMBL" id="KAI0035305.1"/>
    </source>
</evidence>
<dbReference type="Proteomes" id="UP000814128">
    <property type="component" value="Unassembled WGS sequence"/>
</dbReference>
<evidence type="ECO:0000313" key="2">
    <source>
        <dbReference type="Proteomes" id="UP000814128"/>
    </source>
</evidence>
<proteinExistence type="predicted"/>
<gene>
    <name evidence="1" type="ORF">K488DRAFT_43503</name>
</gene>
<sequence length="755" mass="85408">MSAPVASAAQAVGEYLQSPDDLLKIVAFRKKLEKEKASIDARLKSGVKEQLDLTKDSLRKLFGTRDNVQGIREEMIAIERLCADPQNKVATFDQISRVSIVHRNFEQTEEMVYNLLEMDARLNALEDMLGADSQEIIGPAPNLLPIHYQLNQLESFRNQTLHQAKKASPRAQAALKSKFQRLNQVIEAFDAYILELARNVLAIARAKYPEVIVKLVKIAEIEGKEDEKAIAIRLVKKAAKMDASSKFKSMQAEARVFKHYRSNIMKTITQSIKDKFADAYEQGADDPAGFLDSFAEWIYQDLIAVQNRVAPCFPPDWDIYAHFVKQYHQALNATLQDIVASEPEASVLLLLHSWVKQYKKDMKDLEVPPELLEPPLLDGKEQALIDDYLGLIVRKLDEWTANLMRDEVSSFTQRMEPPELDSEGQYGMQGAVILFQMVNQQIDAAMESGQGLILSNVVGEVNRVMHGVQDQWTKLIESEYKRHTQQPDDASGGLVEYLIALANDQIRSADFAEALSARVEPLVSEKYRVPIAEKLNDAIDGYLDVAKKCTQTLIDIVFHDLKPATKQLFQQPGWYDGIMRQISETIKDYMNDYQQFLNSALFDILVEDLLDQFLVTYLTALANSSKLRMPQAADRIKEDVTEAYRLFGSFKNAKELEAQFEVIEMVLALLEASKSFVFLSFWNFAKVHGPNLPFVEAVVRARGDFDRSAANEVMESIRRKVKEENIEDPPEPTVMKKIAIAGTFSRLLRAGGVTQ</sequence>
<comment type="caution">
    <text evidence="1">The sequence shown here is derived from an EMBL/GenBank/DDBJ whole genome shotgun (WGS) entry which is preliminary data.</text>
</comment>